<dbReference type="SUPFAM" id="SSF53335">
    <property type="entry name" value="S-adenosyl-L-methionine-dependent methyltransferases"/>
    <property type="match status" value="1"/>
</dbReference>
<gene>
    <name evidence="2" type="ORF">C5E45_00575</name>
</gene>
<dbReference type="InterPro" id="IPR041698">
    <property type="entry name" value="Methyltransf_25"/>
</dbReference>
<name>A0A2S6AWR2_9NOCA</name>
<evidence type="ECO:0000313" key="2">
    <source>
        <dbReference type="EMBL" id="PPJ39692.1"/>
    </source>
</evidence>
<reference evidence="2 3" key="1">
    <citation type="submission" date="2018-02" db="EMBL/GenBank/DDBJ databases">
        <title>8 Nocardia nova and 1 Nocardia cyriacigeorgica strain used for evolution to TMP-SMX.</title>
        <authorList>
            <person name="Mehta H."/>
            <person name="Weng J."/>
            <person name="Shamoo Y."/>
        </authorList>
    </citation>
    <scope>NUCLEOTIDE SEQUENCE [LARGE SCALE GENOMIC DNA]</scope>
    <source>
        <strain evidence="2 3">MDA3139</strain>
    </source>
</reference>
<evidence type="ECO:0000313" key="3">
    <source>
        <dbReference type="Proteomes" id="UP000239874"/>
    </source>
</evidence>
<dbReference type="InterPro" id="IPR050508">
    <property type="entry name" value="Methyltransf_Superfamily"/>
</dbReference>
<dbReference type="InterPro" id="IPR029063">
    <property type="entry name" value="SAM-dependent_MTases_sf"/>
</dbReference>
<evidence type="ECO:0000259" key="1">
    <source>
        <dbReference type="Pfam" id="PF13649"/>
    </source>
</evidence>
<dbReference type="AlphaFoldDB" id="A0A2S6AWR2"/>
<feature type="domain" description="Methyltransferase" evidence="1">
    <location>
        <begin position="101"/>
        <end position="196"/>
    </location>
</feature>
<proteinExistence type="predicted"/>
<accession>A0A2S6AWR2</accession>
<dbReference type="PANTHER" id="PTHR42912:SF80">
    <property type="entry name" value="METHYLTRANSFERASE DOMAIN-CONTAINING PROTEIN"/>
    <property type="match status" value="1"/>
</dbReference>
<protein>
    <recommendedName>
        <fullName evidence="1">Methyltransferase domain-containing protein</fullName>
    </recommendedName>
</protein>
<sequence>MSSIRARCRVLRVRRTRRSLSDTVPPGVRKRTVSVLLLLVRAAASPDHEHMFRIEQDPHGILITNPRGYSAFTTVFFGGRRRRHAADLAAASGAEPGGRALDIASGPGTLVFALADRVGPRGEVVGIDAAREMVEYATARSGSRTNCRFDYGVAQSLALPDASFDVVTCTFGMHHIPEADRGNALSEMWRVLRPGGRVLLADMAPVGVHGRLTKLLSRHMDPTEIDIRRYRNPLERAGFQTLEYRTVQPSTGVLTGLKPA</sequence>
<dbReference type="Proteomes" id="UP000239874">
    <property type="component" value="Unassembled WGS sequence"/>
</dbReference>
<organism evidence="2 3">
    <name type="scientific">Nocardia nova</name>
    <dbReference type="NCBI Taxonomy" id="37330"/>
    <lineage>
        <taxon>Bacteria</taxon>
        <taxon>Bacillati</taxon>
        <taxon>Actinomycetota</taxon>
        <taxon>Actinomycetes</taxon>
        <taxon>Mycobacteriales</taxon>
        <taxon>Nocardiaceae</taxon>
        <taxon>Nocardia</taxon>
    </lineage>
</organism>
<comment type="caution">
    <text evidence="2">The sequence shown here is derived from an EMBL/GenBank/DDBJ whole genome shotgun (WGS) entry which is preliminary data.</text>
</comment>
<dbReference type="GO" id="GO:0008168">
    <property type="term" value="F:methyltransferase activity"/>
    <property type="evidence" value="ECO:0007669"/>
    <property type="project" value="TreeGrafter"/>
</dbReference>
<dbReference type="Gene3D" id="3.40.50.150">
    <property type="entry name" value="Vaccinia Virus protein VP39"/>
    <property type="match status" value="1"/>
</dbReference>
<dbReference type="CDD" id="cd02440">
    <property type="entry name" value="AdoMet_MTases"/>
    <property type="match status" value="1"/>
</dbReference>
<dbReference type="Pfam" id="PF13649">
    <property type="entry name" value="Methyltransf_25"/>
    <property type="match status" value="1"/>
</dbReference>
<dbReference type="PANTHER" id="PTHR42912">
    <property type="entry name" value="METHYLTRANSFERASE"/>
    <property type="match status" value="1"/>
</dbReference>
<dbReference type="EMBL" id="PSZC01000001">
    <property type="protein sequence ID" value="PPJ39692.1"/>
    <property type="molecule type" value="Genomic_DNA"/>
</dbReference>